<feature type="domain" description="Major facilitator superfamily (MFS) profile" evidence="7">
    <location>
        <begin position="22"/>
        <end position="416"/>
    </location>
</feature>
<feature type="transmembrane region" description="Helical" evidence="6">
    <location>
        <begin position="146"/>
        <end position="167"/>
    </location>
</feature>
<dbReference type="Proteomes" id="UP001564626">
    <property type="component" value="Unassembled WGS sequence"/>
</dbReference>
<evidence type="ECO:0000256" key="2">
    <source>
        <dbReference type="ARBA" id="ARBA00022475"/>
    </source>
</evidence>
<accession>A0ABV4CSK1</accession>
<dbReference type="Pfam" id="PF07690">
    <property type="entry name" value="MFS_1"/>
    <property type="match status" value="1"/>
</dbReference>
<protein>
    <submittedName>
        <fullName evidence="8">MFS transporter</fullName>
    </submittedName>
</protein>
<feature type="transmembrane region" description="Helical" evidence="6">
    <location>
        <begin position="321"/>
        <end position="340"/>
    </location>
</feature>
<feature type="transmembrane region" description="Helical" evidence="6">
    <location>
        <begin position="20"/>
        <end position="39"/>
    </location>
</feature>
<dbReference type="EMBL" id="JBGEHV010000100">
    <property type="protein sequence ID" value="MEY8043488.1"/>
    <property type="molecule type" value="Genomic_DNA"/>
</dbReference>
<feature type="transmembrane region" description="Helical" evidence="6">
    <location>
        <begin position="117"/>
        <end position="134"/>
    </location>
</feature>
<keyword evidence="3 6" id="KW-0812">Transmembrane</keyword>
<feature type="transmembrane region" description="Helical" evidence="6">
    <location>
        <begin position="361"/>
        <end position="380"/>
    </location>
</feature>
<feature type="transmembrane region" description="Helical" evidence="6">
    <location>
        <begin position="392"/>
        <end position="410"/>
    </location>
</feature>
<feature type="transmembrane region" description="Helical" evidence="6">
    <location>
        <begin position="267"/>
        <end position="286"/>
    </location>
</feature>
<sequence>MTRTVPSAPPRSTRGGRTAWLVWGVGAACYFAAMFHRASLGVAAPAALERFSAGPAVLAVFSALQMGVYLALQVPAGVLADRLGPRKVISGGMLALALGSAVFGISGSVLGGVAGRMLIGFGDAFMFTNVLRLAAHWFPPARYGQVAAITGLIGGLGQVLSTVPLAAALHGFGWVPTFVGAAGLTLALAAVAAGVIRERTDERPATAPPRERIGASLRAVVAQRGTRHAFWVHFVLMAQFVALTTLWGQPWLTEAQGRSRTEAGSLLLLAVVAFIVGSLVAGQFAAGRPLRRDRYALAMSVAVVVAWVVLAGWPGALPTPLLVVALAVIGVAGGAAMLAFDGARLANAEHRSGTASGVVNMGGFTAAVLIQLLVGGVLQATSSLPGPTAYRWAFLPVVLLLLLGTVAQGLSRVRAAPERG</sequence>
<name>A0ABV4CSK1_9PSEU</name>
<evidence type="ECO:0000259" key="7">
    <source>
        <dbReference type="PROSITE" id="PS50850"/>
    </source>
</evidence>
<gene>
    <name evidence="8" type="ORF">AB8O55_29115</name>
</gene>
<dbReference type="Gene3D" id="1.20.1250.20">
    <property type="entry name" value="MFS general substrate transporter like domains"/>
    <property type="match status" value="2"/>
</dbReference>
<keyword evidence="4 6" id="KW-1133">Transmembrane helix</keyword>
<dbReference type="PANTHER" id="PTHR43124">
    <property type="entry name" value="PURINE EFFLUX PUMP PBUE"/>
    <property type="match status" value="1"/>
</dbReference>
<keyword evidence="5 6" id="KW-0472">Membrane</keyword>
<dbReference type="SUPFAM" id="SSF103473">
    <property type="entry name" value="MFS general substrate transporter"/>
    <property type="match status" value="1"/>
</dbReference>
<reference evidence="8 9" key="1">
    <citation type="submission" date="2024-08" db="EMBL/GenBank/DDBJ databases">
        <title>Genome mining of Saccharopolyspora cebuensis PGLac3 from Nigerian medicinal plant.</title>
        <authorList>
            <person name="Ezeobiora C.E."/>
            <person name="Igbokwe N.H."/>
            <person name="Amin D.H."/>
            <person name="Mendie U.E."/>
        </authorList>
    </citation>
    <scope>NUCLEOTIDE SEQUENCE [LARGE SCALE GENOMIC DNA]</scope>
    <source>
        <strain evidence="8 9">PGLac3</strain>
    </source>
</reference>
<organism evidence="8 9">
    <name type="scientific">Saccharopolyspora cebuensis</name>
    <dbReference type="NCBI Taxonomy" id="418759"/>
    <lineage>
        <taxon>Bacteria</taxon>
        <taxon>Bacillati</taxon>
        <taxon>Actinomycetota</taxon>
        <taxon>Actinomycetes</taxon>
        <taxon>Pseudonocardiales</taxon>
        <taxon>Pseudonocardiaceae</taxon>
        <taxon>Saccharopolyspora</taxon>
    </lineage>
</organism>
<dbReference type="PROSITE" id="PS51257">
    <property type="entry name" value="PROKAR_LIPOPROTEIN"/>
    <property type="match status" value="1"/>
</dbReference>
<comment type="subcellular location">
    <subcellularLocation>
        <location evidence="1">Cell membrane</location>
        <topology evidence="1">Multi-pass membrane protein</topology>
    </subcellularLocation>
</comment>
<evidence type="ECO:0000256" key="6">
    <source>
        <dbReference type="SAM" id="Phobius"/>
    </source>
</evidence>
<feature type="transmembrane region" description="Helical" evidence="6">
    <location>
        <begin position="173"/>
        <end position="196"/>
    </location>
</feature>
<feature type="transmembrane region" description="Helical" evidence="6">
    <location>
        <begin position="93"/>
        <end position="111"/>
    </location>
</feature>
<evidence type="ECO:0000313" key="9">
    <source>
        <dbReference type="Proteomes" id="UP001564626"/>
    </source>
</evidence>
<keyword evidence="9" id="KW-1185">Reference proteome</keyword>
<keyword evidence="2" id="KW-1003">Cell membrane</keyword>
<evidence type="ECO:0000256" key="3">
    <source>
        <dbReference type="ARBA" id="ARBA00022692"/>
    </source>
</evidence>
<feature type="transmembrane region" description="Helical" evidence="6">
    <location>
        <begin position="51"/>
        <end position="72"/>
    </location>
</feature>
<dbReference type="RefSeq" id="WP_345366367.1">
    <property type="nucleotide sequence ID" value="NZ_BAABII010000016.1"/>
</dbReference>
<dbReference type="PANTHER" id="PTHR43124:SF3">
    <property type="entry name" value="CHLORAMPHENICOL EFFLUX PUMP RV0191"/>
    <property type="match status" value="1"/>
</dbReference>
<evidence type="ECO:0000256" key="1">
    <source>
        <dbReference type="ARBA" id="ARBA00004651"/>
    </source>
</evidence>
<dbReference type="InterPro" id="IPR036259">
    <property type="entry name" value="MFS_trans_sf"/>
</dbReference>
<comment type="caution">
    <text evidence="8">The sequence shown here is derived from an EMBL/GenBank/DDBJ whole genome shotgun (WGS) entry which is preliminary data.</text>
</comment>
<dbReference type="InterPro" id="IPR020846">
    <property type="entry name" value="MFS_dom"/>
</dbReference>
<feature type="transmembrane region" description="Helical" evidence="6">
    <location>
        <begin position="228"/>
        <end position="247"/>
    </location>
</feature>
<dbReference type="InterPro" id="IPR011701">
    <property type="entry name" value="MFS"/>
</dbReference>
<dbReference type="PROSITE" id="PS50850">
    <property type="entry name" value="MFS"/>
    <property type="match status" value="1"/>
</dbReference>
<dbReference type="CDD" id="cd06174">
    <property type="entry name" value="MFS"/>
    <property type="match status" value="1"/>
</dbReference>
<dbReference type="InterPro" id="IPR050189">
    <property type="entry name" value="MFS_Efflux_Transporters"/>
</dbReference>
<proteinExistence type="predicted"/>
<evidence type="ECO:0000256" key="4">
    <source>
        <dbReference type="ARBA" id="ARBA00022989"/>
    </source>
</evidence>
<feature type="transmembrane region" description="Helical" evidence="6">
    <location>
        <begin position="295"/>
        <end position="315"/>
    </location>
</feature>
<evidence type="ECO:0000313" key="8">
    <source>
        <dbReference type="EMBL" id="MEY8043488.1"/>
    </source>
</evidence>
<evidence type="ECO:0000256" key="5">
    <source>
        <dbReference type="ARBA" id="ARBA00023136"/>
    </source>
</evidence>